<dbReference type="PANTHER" id="PTHR41878">
    <property type="entry name" value="LEXA REPRESSOR-RELATED"/>
    <property type="match status" value="1"/>
</dbReference>
<dbReference type="SUPFAM" id="SSF159941">
    <property type="entry name" value="MM3350-like"/>
    <property type="match status" value="1"/>
</dbReference>
<dbReference type="EMBL" id="JADEXG010000002">
    <property type="protein sequence ID" value="MBE9076009.1"/>
    <property type="molecule type" value="Genomic_DNA"/>
</dbReference>
<protein>
    <submittedName>
        <fullName evidence="2">Plasmid pRiA4b ORF-3 family protein</fullName>
    </submittedName>
</protein>
<evidence type="ECO:0000259" key="1">
    <source>
        <dbReference type="Pfam" id="PF07929"/>
    </source>
</evidence>
<dbReference type="Pfam" id="PF07929">
    <property type="entry name" value="PRiA4_ORF3"/>
    <property type="match status" value="1"/>
</dbReference>
<dbReference type="AlphaFoldDB" id="A0A8J7DQ69"/>
<dbReference type="PANTHER" id="PTHR41878:SF1">
    <property type="entry name" value="TNPR PROTEIN"/>
    <property type="match status" value="1"/>
</dbReference>
<evidence type="ECO:0000313" key="2">
    <source>
        <dbReference type="EMBL" id="MBE9076009.1"/>
    </source>
</evidence>
<dbReference type="InterPro" id="IPR024047">
    <property type="entry name" value="MM3350-like_sf"/>
</dbReference>
<gene>
    <name evidence="2" type="ORF">IQ241_01650</name>
</gene>
<dbReference type="Proteomes" id="UP000636505">
    <property type="component" value="Unassembled WGS sequence"/>
</dbReference>
<proteinExistence type="predicted"/>
<name>A0A8J7DQ69_9CYAN</name>
<dbReference type="Gene3D" id="3.10.290.30">
    <property type="entry name" value="MM3350-like"/>
    <property type="match status" value="1"/>
</dbReference>
<accession>A0A8J7DQ69</accession>
<dbReference type="InterPro" id="IPR012912">
    <property type="entry name" value="Plasmid_pRiA4b_Orf3-like"/>
</dbReference>
<reference evidence="2" key="1">
    <citation type="submission" date="2020-10" db="EMBL/GenBank/DDBJ databases">
        <authorList>
            <person name="Castelo-Branco R."/>
            <person name="Eusebio N."/>
            <person name="Adriana R."/>
            <person name="Vieira A."/>
            <person name="Brugerolle De Fraissinette N."/>
            <person name="Rezende De Castro R."/>
            <person name="Schneider M.P."/>
            <person name="Vasconcelos V."/>
            <person name="Leao P.N."/>
        </authorList>
    </citation>
    <scope>NUCLEOTIDE SEQUENCE</scope>
    <source>
        <strain evidence="2">LEGE 07310</strain>
    </source>
</reference>
<feature type="domain" description="Plasmid pRiA4b Orf3-like" evidence="1">
    <location>
        <begin position="11"/>
        <end position="179"/>
    </location>
</feature>
<keyword evidence="3" id="KW-1185">Reference proteome</keyword>
<dbReference type="RefSeq" id="WP_193904670.1">
    <property type="nucleotide sequence ID" value="NZ_JADEXG010000002.1"/>
</dbReference>
<sequence>MPPAKKATSTVYQLKITLSGARPPIWRRVQVASDITLGKLHKIIQRAMGWYECHMHEFDIFGEAYGEPMPEYDLDIRSERNVRLNQVVTGEKFKFSYIYDMGDGWDHKILVEKVLPADPEVRYPICIKGKRACPPEDCGGIWGYAEFLEAIQTPDHPEHESMLEWVDGEFDPEHFDLEETNQQLKGIR</sequence>
<evidence type="ECO:0000313" key="3">
    <source>
        <dbReference type="Proteomes" id="UP000636505"/>
    </source>
</evidence>
<comment type="caution">
    <text evidence="2">The sequence shown here is derived from an EMBL/GenBank/DDBJ whole genome shotgun (WGS) entry which is preliminary data.</text>
</comment>
<organism evidence="2 3">
    <name type="scientific">Vasconcelosia minhoensis LEGE 07310</name>
    <dbReference type="NCBI Taxonomy" id="915328"/>
    <lineage>
        <taxon>Bacteria</taxon>
        <taxon>Bacillati</taxon>
        <taxon>Cyanobacteriota</taxon>
        <taxon>Cyanophyceae</taxon>
        <taxon>Nodosilineales</taxon>
        <taxon>Cymatolegaceae</taxon>
        <taxon>Vasconcelosia</taxon>
        <taxon>Vasconcelosia minhoensis</taxon>
    </lineage>
</organism>